<sequence length="222" mass="24886">MATRNDYSDEDLKSALEDVKSGKRSTSGAAKFYGIPRSTLKDRVLGYVPVEKRMGPSTFLTDAEEEVIVNHIVSAQKRALPVTKDTVMSLVNSLLSDERYTLEINQDRPYQFGRRGSLLPGEMWLANVGADGSLPPPLIIYPNQRIPIPVLEALPSTSVVAIGKSESGYINNELLYEYLVNSFDEWLTNQNVQRPVIVWSDKHDVRDCGISVYFKVLFIFSP</sequence>
<dbReference type="GO" id="GO:0005634">
    <property type="term" value="C:nucleus"/>
    <property type="evidence" value="ECO:0007669"/>
    <property type="project" value="UniProtKB-SubCell"/>
</dbReference>
<gene>
    <name evidence="3" type="ORF">TOA249_LOCUS26320</name>
</gene>
<dbReference type="AlphaFoldDB" id="A0A821RU63"/>
<evidence type="ECO:0000313" key="4">
    <source>
        <dbReference type="Proteomes" id="UP000663838"/>
    </source>
</evidence>
<dbReference type="InterPro" id="IPR007889">
    <property type="entry name" value="HTH_Psq"/>
</dbReference>
<dbReference type="Pfam" id="PF05225">
    <property type="entry name" value="HTH_psq"/>
    <property type="match status" value="1"/>
</dbReference>
<keyword evidence="1" id="KW-0238">DNA-binding</keyword>
<protein>
    <recommendedName>
        <fullName evidence="2">HTH psq-type domain-containing protein</fullName>
    </recommendedName>
</protein>
<evidence type="ECO:0000256" key="1">
    <source>
        <dbReference type="PROSITE-ProRule" id="PRU00320"/>
    </source>
</evidence>
<organism evidence="3 4">
    <name type="scientific">Rotaria socialis</name>
    <dbReference type="NCBI Taxonomy" id="392032"/>
    <lineage>
        <taxon>Eukaryota</taxon>
        <taxon>Metazoa</taxon>
        <taxon>Spiralia</taxon>
        <taxon>Gnathifera</taxon>
        <taxon>Rotifera</taxon>
        <taxon>Eurotatoria</taxon>
        <taxon>Bdelloidea</taxon>
        <taxon>Philodinida</taxon>
        <taxon>Philodinidae</taxon>
        <taxon>Rotaria</taxon>
    </lineage>
</organism>
<dbReference type="PROSITE" id="PS50960">
    <property type="entry name" value="HTH_PSQ"/>
    <property type="match status" value="1"/>
</dbReference>
<comment type="caution">
    <text evidence="3">The sequence shown here is derived from an EMBL/GenBank/DDBJ whole genome shotgun (WGS) entry which is preliminary data.</text>
</comment>
<name>A0A821RU63_9BILA</name>
<evidence type="ECO:0000259" key="2">
    <source>
        <dbReference type="PROSITE" id="PS50960"/>
    </source>
</evidence>
<comment type="caution">
    <text evidence="1">Lacks conserved residue(s) required for the propagation of feature annotation.</text>
</comment>
<dbReference type="Gene3D" id="1.10.10.60">
    <property type="entry name" value="Homeodomain-like"/>
    <property type="match status" value="1"/>
</dbReference>
<feature type="domain" description="HTH psq-type" evidence="2">
    <location>
        <begin position="1"/>
        <end position="44"/>
    </location>
</feature>
<reference evidence="3" key="1">
    <citation type="submission" date="2021-02" db="EMBL/GenBank/DDBJ databases">
        <authorList>
            <person name="Nowell W R."/>
        </authorList>
    </citation>
    <scope>NUCLEOTIDE SEQUENCE</scope>
</reference>
<dbReference type="SUPFAM" id="SSF46689">
    <property type="entry name" value="Homeodomain-like"/>
    <property type="match status" value="1"/>
</dbReference>
<keyword evidence="1" id="KW-0539">Nucleus</keyword>
<comment type="subcellular location">
    <subcellularLocation>
        <location evidence="1">Nucleus</location>
    </subcellularLocation>
</comment>
<proteinExistence type="predicted"/>
<accession>A0A821RU63</accession>
<dbReference type="GO" id="GO:0003677">
    <property type="term" value="F:DNA binding"/>
    <property type="evidence" value="ECO:0007669"/>
    <property type="project" value="UniProtKB-UniRule"/>
</dbReference>
<dbReference type="Proteomes" id="UP000663838">
    <property type="component" value="Unassembled WGS sequence"/>
</dbReference>
<dbReference type="InterPro" id="IPR009057">
    <property type="entry name" value="Homeodomain-like_sf"/>
</dbReference>
<dbReference type="EMBL" id="CAJOBS010003054">
    <property type="protein sequence ID" value="CAF4843997.1"/>
    <property type="molecule type" value="Genomic_DNA"/>
</dbReference>
<evidence type="ECO:0000313" key="3">
    <source>
        <dbReference type="EMBL" id="CAF4843997.1"/>
    </source>
</evidence>